<dbReference type="SMART" id="SM00353">
    <property type="entry name" value="HLH"/>
    <property type="match status" value="1"/>
</dbReference>
<dbReference type="GO" id="GO:0003700">
    <property type="term" value="F:DNA-binding transcription factor activity"/>
    <property type="evidence" value="ECO:0007669"/>
    <property type="project" value="InterPro"/>
</dbReference>
<evidence type="ECO:0000313" key="8">
    <source>
        <dbReference type="EMBL" id="KAF3324798.1"/>
    </source>
</evidence>
<organism evidence="8 9">
    <name type="scientific">Carex littledalei</name>
    <dbReference type="NCBI Taxonomy" id="544730"/>
    <lineage>
        <taxon>Eukaryota</taxon>
        <taxon>Viridiplantae</taxon>
        <taxon>Streptophyta</taxon>
        <taxon>Embryophyta</taxon>
        <taxon>Tracheophyta</taxon>
        <taxon>Spermatophyta</taxon>
        <taxon>Magnoliopsida</taxon>
        <taxon>Liliopsida</taxon>
        <taxon>Poales</taxon>
        <taxon>Cyperaceae</taxon>
        <taxon>Cyperoideae</taxon>
        <taxon>Cariceae</taxon>
        <taxon>Carex</taxon>
        <taxon>Carex subgen. Euthyceras</taxon>
    </lineage>
</organism>
<dbReference type="PROSITE" id="PS50888">
    <property type="entry name" value="BHLH"/>
    <property type="match status" value="1"/>
</dbReference>
<sequence length="576" mass="63174">MDELVELLWDRGTVAVRGQSSHPSDNHNLNLIHNNPNTNYNYKKTTGATPFLFAPFEDTIALSPTRETNEEKKMTMNKDTGTLPKFLRFGSPEPMLAPDIFSSATTPPTHDCDRDHGERDAEADTGTVPWIDYPILDASERYSEDELPSNLNHNLPLPAPPSKPLDIQAAVPVHKSGREDDVPCSNKKPPQLQLQKGGLGLGVINFSNFLRPVVLAKASLQSAERLRSNEKASTSYNNNSLLDSMVIQSASALQPPAQPSSLPQPQMPLPGGCQKVVDASNRYCDGDNKVLPPSSQQVQRNQLLEIDNEKGKEKEKEKEKEKGAQPVLAPTSVCSRNVDLKHKSKRKFPEEDFATHSDENFEDDSVGFTRPCTLKGAGIKRGRTAEVHNLSERRRRDRINEKMRALQELIPNCNKVDKASMLDEAIEHLKSLQHQVQMMMMMGAGMCVPPMMLPPGLHHSMPLAPYPQMGMGMGMGMNMGMGMGMGYGMGIGDIIHPAVNHTMLTPPPPPPHPAIPFNFMPMINGSTFKLGTGIPPPPSFGPRDICSDSDDKANGCHMPSQFQAAARALAVPPVSQ</sequence>
<dbReference type="EMBL" id="SWLB01000021">
    <property type="protein sequence ID" value="KAF3324798.1"/>
    <property type="molecule type" value="Genomic_DNA"/>
</dbReference>
<evidence type="ECO:0000259" key="7">
    <source>
        <dbReference type="PROSITE" id="PS50888"/>
    </source>
</evidence>
<comment type="similarity">
    <text evidence="2">Belongs to the bHLH protein family.</text>
</comment>
<comment type="caution">
    <text evidence="8">The sequence shown here is derived from an EMBL/GenBank/DDBJ whole genome shotgun (WGS) entry which is preliminary data.</text>
</comment>
<feature type="region of interest" description="Disordered" evidence="6">
    <location>
        <begin position="284"/>
        <end position="326"/>
    </location>
</feature>
<dbReference type="PANTHER" id="PTHR46807:SF1">
    <property type="entry name" value="TRANSCRIPTION FACTOR PIF3"/>
    <property type="match status" value="1"/>
</dbReference>
<dbReference type="SUPFAM" id="SSF47459">
    <property type="entry name" value="HLH, helix-loop-helix DNA-binding domain"/>
    <property type="match status" value="1"/>
</dbReference>
<feature type="compositionally biased region" description="Low complexity" evidence="6">
    <location>
        <begin position="251"/>
        <end position="264"/>
    </location>
</feature>
<feature type="region of interest" description="Disordered" evidence="6">
    <location>
        <begin position="102"/>
        <end position="128"/>
    </location>
</feature>
<evidence type="ECO:0000256" key="1">
    <source>
        <dbReference type="ARBA" id="ARBA00004123"/>
    </source>
</evidence>
<evidence type="ECO:0000256" key="3">
    <source>
        <dbReference type="ARBA" id="ARBA00023015"/>
    </source>
</evidence>
<keyword evidence="3" id="KW-0805">Transcription regulation</keyword>
<keyword evidence="5" id="KW-0539">Nucleus</keyword>
<evidence type="ECO:0000256" key="6">
    <source>
        <dbReference type="SAM" id="MobiDB-lite"/>
    </source>
</evidence>
<feature type="compositionally biased region" description="Basic and acidic residues" evidence="6">
    <location>
        <begin position="110"/>
        <end position="122"/>
    </location>
</feature>
<dbReference type="GO" id="GO:0046983">
    <property type="term" value="F:protein dimerization activity"/>
    <property type="evidence" value="ECO:0007669"/>
    <property type="project" value="InterPro"/>
</dbReference>
<protein>
    <submittedName>
        <fullName evidence="8">Transcription factor PIF3-like isoform X2</fullName>
    </submittedName>
</protein>
<accession>A0A833QK37</accession>
<proteinExistence type="inferred from homology"/>
<dbReference type="InterPro" id="IPR011598">
    <property type="entry name" value="bHLH_dom"/>
</dbReference>
<keyword evidence="4" id="KW-0804">Transcription</keyword>
<dbReference type="CDD" id="cd11445">
    <property type="entry name" value="bHLH_AtPIF_like"/>
    <property type="match status" value="1"/>
</dbReference>
<dbReference type="Proteomes" id="UP000623129">
    <property type="component" value="Unassembled WGS sequence"/>
</dbReference>
<dbReference type="AlphaFoldDB" id="A0A833QK37"/>
<dbReference type="InterPro" id="IPR047265">
    <property type="entry name" value="PIF1-like_bHLH"/>
</dbReference>
<feature type="compositionally biased region" description="Polar residues" evidence="6">
    <location>
        <begin position="293"/>
        <end position="302"/>
    </location>
</feature>
<feature type="region of interest" description="Disordered" evidence="6">
    <location>
        <begin position="174"/>
        <end position="193"/>
    </location>
</feature>
<evidence type="ECO:0000256" key="4">
    <source>
        <dbReference type="ARBA" id="ARBA00023163"/>
    </source>
</evidence>
<keyword evidence="9" id="KW-1185">Reference proteome</keyword>
<dbReference type="GO" id="GO:0005634">
    <property type="term" value="C:nucleus"/>
    <property type="evidence" value="ECO:0007669"/>
    <property type="project" value="UniProtKB-SubCell"/>
</dbReference>
<feature type="region of interest" description="Disordered" evidence="6">
    <location>
        <begin position="144"/>
        <end position="165"/>
    </location>
</feature>
<dbReference type="InterPro" id="IPR036638">
    <property type="entry name" value="HLH_DNA-bd_sf"/>
</dbReference>
<name>A0A833QK37_9POAL</name>
<dbReference type="Gene3D" id="4.10.280.10">
    <property type="entry name" value="Helix-loop-helix DNA-binding domain"/>
    <property type="match status" value="1"/>
</dbReference>
<dbReference type="OrthoDB" id="690068at2759"/>
<dbReference type="InterPro" id="IPR044273">
    <property type="entry name" value="PIF3-like"/>
</dbReference>
<gene>
    <name evidence="8" type="ORF">FCM35_KLT10955</name>
</gene>
<evidence type="ECO:0000313" key="9">
    <source>
        <dbReference type="Proteomes" id="UP000623129"/>
    </source>
</evidence>
<evidence type="ECO:0000256" key="5">
    <source>
        <dbReference type="ARBA" id="ARBA00023242"/>
    </source>
</evidence>
<feature type="region of interest" description="Disordered" evidence="6">
    <location>
        <begin position="251"/>
        <end position="272"/>
    </location>
</feature>
<dbReference type="Pfam" id="PF00010">
    <property type="entry name" value="HLH"/>
    <property type="match status" value="1"/>
</dbReference>
<evidence type="ECO:0000256" key="2">
    <source>
        <dbReference type="ARBA" id="ARBA00005510"/>
    </source>
</evidence>
<comment type="subcellular location">
    <subcellularLocation>
        <location evidence="1">Nucleus</location>
    </subcellularLocation>
</comment>
<feature type="domain" description="BHLH" evidence="7">
    <location>
        <begin position="383"/>
        <end position="432"/>
    </location>
</feature>
<reference evidence="8" key="1">
    <citation type="submission" date="2020-01" db="EMBL/GenBank/DDBJ databases">
        <title>Genome sequence of Kobresia littledalei, the first chromosome-level genome in the family Cyperaceae.</title>
        <authorList>
            <person name="Qu G."/>
        </authorList>
    </citation>
    <scope>NUCLEOTIDE SEQUENCE</scope>
    <source>
        <strain evidence="8">C.B.Clarke</strain>
        <tissue evidence="8">Leaf</tissue>
    </source>
</reference>
<dbReference type="PANTHER" id="PTHR46807">
    <property type="entry name" value="TRANSCRIPTION FACTOR PIF3"/>
    <property type="match status" value="1"/>
</dbReference>
<feature type="compositionally biased region" description="Basic and acidic residues" evidence="6">
    <location>
        <begin position="307"/>
        <end position="323"/>
    </location>
</feature>
<dbReference type="FunFam" id="4.10.280.10:FF:000004">
    <property type="entry name" value="Basic helix-loop-helix transcription factor"/>
    <property type="match status" value="1"/>
</dbReference>